<comment type="caution">
    <text evidence="1">The sequence shown here is derived from an EMBL/GenBank/DDBJ whole genome shotgun (WGS) entry which is preliminary data.</text>
</comment>
<accession>A0A2S9PYA1</accession>
<organism evidence="1 2">
    <name type="scientific">Streptomyces solincola</name>
    <dbReference type="NCBI Taxonomy" id="2100817"/>
    <lineage>
        <taxon>Bacteria</taxon>
        <taxon>Bacillati</taxon>
        <taxon>Actinomycetota</taxon>
        <taxon>Actinomycetes</taxon>
        <taxon>Kitasatosporales</taxon>
        <taxon>Streptomycetaceae</taxon>
        <taxon>Streptomyces</taxon>
    </lineage>
</organism>
<dbReference type="AlphaFoldDB" id="A0A2S9PYA1"/>
<keyword evidence="2" id="KW-1185">Reference proteome</keyword>
<protein>
    <submittedName>
        <fullName evidence="1">Uncharacterized protein</fullName>
    </submittedName>
</protein>
<gene>
    <name evidence="1" type="ORF">C6N75_09915</name>
</gene>
<evidence type="ECO:0000313" key="1">
    <source>
        <dbReference type="EMBL" id="PRH79389.1"/>
    </source>
</evidence>
<sequence>MALRIATALRNAMANQVTAQADGGSGAATLKIYTGSQPATANDSIGGSTLLATFTLSDPAFGAAASGVVTLAGTPKTVAASATGTAGWFRIQDSASANVVDGAVGTSGAELNLNTTALNNGVNVTITSGTITMPAG</sequence>
<dbReference type="RefSeq" id="WP_105868505.1">
    <property type="nucleotide sequence ID" value="NZ_PVLV01000121.1"/>
</dbReference>
<proteinExistence type="predicted"/>
<dbReference type="Proteomes" id="UP000239322">
    <property type="component" value="Unassembled WGS sequence"/>
</dbReference>
<name>A0A2S9PYA1_9ACTN</name>
<dbReference type="EMBL" id="PVLV01000121">
    <property type="protein sequence ID" value="PRH79389.1"/>
    <property type="molecule type" value="Genomic_DNA"/>
</dbReference>
<evidence type="ECO:0000313" key="2">
    <source>
        <dbReference type="Proteomes" id="UP000239322"/>
    </source>
</evidence>
<reference evidence="1 2" key="1">
    <citation type="submission" date="2018-03" db="EMBL/GenBank/DDBJ databases">
        <title>Novel Streptomyces sp. from soil.</title>
        <authorList>
            <person name="Tan G.Y.A."/>
            <person name="Lee Z.Y."/>
        </authorList>
    </citation>
    <scope>NUCLEOTIDE SEQUENCE [LARGE SCALE GENOMIC DNA]</scope>
    <source>
        <strain evidence="1 2">ST5x</strain>
    </source>
</reference>
<dbReference type="OrthoDB" id="3541940at2"/>